<evidence type="ECO:0000259" key="2">
    <source>
        <dbReference type="Pfam" id="PF03050"/>
    </source>
</evidence>
<dbReference type="Proteomes" id="UP000249354">
    <property type="component" value="Unassembled WGS sequence"/>
</dbReference>
<feature type="compositionally biased region" description="Low complexity" evidence="1">
    <location>
        <begin position="57"/>
        <end position="69"/>
    </location>
</feature>
<proteinExistence type="predicted"/>
<dbReference type="InterPro" id="IPR052344">
    <property type="entry name" value="Transposase-related"/>
</dbReference>
<reference evidence="4 5" key="2">
    <citation type="submission" date="2018-06" db="EMBL/GenBank/DDBJ databases">
        <title>Metagenomic assembly of (sub)arctic Cyanobacteria and their associated microbiome from non-axenic cultures.</title>
        <authorList>
            <person name="Baurain D."/>
        </authorList>
    </citation>
    <scope>NUCLEOTIDE SEQUENCE [LARGE SCALE GENOMIC DNA]</scope>
    <source>
        <strain evidence="4">ULC129bin1</strain>
    </source>
</reference>
<protein>
    <submittedName>
        <fullName evidence="4">IS66 family transposase</fullName>
    </submittedName>
</protein>
<name>A0A2W4TJI6_9CYAN</name>
<dbReference type="Pfam" id="PF03050">
    <property type="entry name" value="DDE_Tnp_IS66"/>
    <property type="match status" value="1"/>
</dbReference>
<dbReference type="Pfam" id="PF20042">
    <property type="entry name" value="DUF6444"/>
    <property type="match status" value="1"/>
</dbReference>
<evidence type="ECO:0000259" key="3">
    <source>
        <dbReference type="Pfam" id="PF20042"/>
    </source>
</evidence>
<accession>A0A2W4TJI6</accession>
<feature type="compositionally biased region" description="Basic and acidic residues" evidence="1">
    <location>
        <begin position="70"/>
        <end position="79"/>
    </location>
</feature>
<reference evidence="5" key="1">
    <citation type="submission" date="2018-04" db="EMBL/GenBank/DDBJ databases">
        <authorList>
            <person name="Cornet L."/>
        </authorList>
    </citation>
    <scope>NUCLEOTIDE SEQUENCE [LARGE SCALE GENOMIC DNA]</scope>
</reference>
<dbReference type="InterPro" id="IPR004291">
    <property type="entry name" value="Transposase_IS66_central"/>
</dbReference>
<dbReference type="AlphaFoldDB" id="A0A2W4TJI6"/>
<dbReference type="EMBL" id="QBMC01000259">
    <property type="protein sequence ID" value="PZO09336.1"/>
    <property type="molecule type" value="Genomic_DNA"/>
</dbReference>
<evidence type="ECO:0000313" key="4">
    <source>
        <dbReference type="EMBL" id="PZO09336.1"/>
    </source>
</evidence>
<evidence type="ECO:0000256" key="1">
    <source>
        <dbReference type="SAM" id="MobiDB-lite"/>
    </source>
</evidence>
<dbReference type="PANTHER" id="PTHR33678:SF2">
    <property type="match status" value="1"/>
</dbReference>
<feature type="domain" description="Transposase IS66 central" evidence="2">
    <location>
        <begin position="192"/>
        <end position="438"/>
    </location>
</feature>
<dbReference type="PANTHER" id="PTHR33678">
    <property type="entry name" value="BLL1576 PROTEIN"/>
    <property type="match status" value="1"/>
</dbReference>
<dbReference type="InterPro" id="IPR045618">
    <property type="entry name" value="DUF6444"/>
</dbReference>
<dbReference type="NCBIfam" id="NF033517">
    <property type="entry name" value="transpos_IS66"/>
    <property type="match status" value="1"/>
</dbReference>
<organism evidence="4 5">
    <name type="scientific">Leptolyngbya foveolarum</name>
    <dbReference type="NCBI Taxonomy" id="47253"/>
    <lineage>
        <taxon>Bacteria</taxon>
        <taxon>Bacillati</taxon>
        <taxon>Cyanobacteriota</taxon>
        <taxon>Cyanophyceae</taxon>
        <taxon>Leptolyngbyales</taxon>
        <taxon>Leptolyngbyaceae</taxon>
        <taxon>Leptolyngbya group</taxon>
        <taxon>Leptolyngbya</taxon>
    </lineage>
</organism>
<comment type="caution">
    <text evidence="4">The sequence shown here is derived from an EMBL/GenBank/DDBJ whole genome shotgun (WGS) entry which is preliminary data.</text>
</comment>
<feature type="region of interest" description="Disordered" evidence="1">
    <location>
        <begin position="55"/>
        <end position="101"/>
    </location>
</feature>
<feature type="domain" description="DUF6444" evidence="3">
    <location>
        <begin position="38"/>
        <end position="101"/>
    </location>
</feature>
<gene>
    <name evidence="4" type="ORF">DCF25_21810</name>
</gene>
<evidence type="ECO:0000313" key="5">
    <source>
        <dbReference type="Proteomes" id="UP000249354"/>
    </source>
</evidence>
<sequence length="489" mass="55035">MSSSNVQHSLSKALLSPLMPEVLIEIILQQQSVLAEQQTAIETLKVEVARLKEQLGTDSKTSSKPPSTDLLKKSEEKGEPASSKGTGRKPGGQPGHVGKTRKGFSRIDRVEVLRPQTCPSCGSAAFESVPVYQRNHQVARLVARPIEIVRYEQHHCRCPCGGVVSAGWPSDVLPTQDLSLGLQSLLGWLGNYGHLSYGKQQEFLQELGDIEIGLGTLHATNERVANAIIQPVDRLWQWARGQKHVQVDETPWVVKGVKEWLWVAGAEMFCLFHAADTRSRDELKAMLGESFDGVLSSDDFSVYNGYDVTAQQKCLAHLRRHFKRLEQKALGRNQKMAKVFLKLIDEAFRYHRQWREQRDHTVYNDWAGRFKKRLAAALKRWSGKVEDTALTLLSSLKAKAEQWWYFLDHPEIPPDNNLAERLIRLAVTKRKISGGSRSMMRFAQTADLLSVIQTCRRQGRSAMAFFKQALMAQHDKLPDAPSLIPLATT</sequence>